<accession>A0A444YB03</accession>
<dbReference type="InterPro" id="IPR027417">
    <property type="entry name" value="P-loop_NTPase"/>
</dbReference>
<keyword evidence="4" id="KW-1185">Reference proteome</keyword>
<dbReference type="AlphaFoldDB" id="A0A444YB03"/>
<dbReference type="Pfam" id="PF21530">
    <property type="entry name" value="Pif1_2B_dom"/>
    <property type="match status" value="1"/>
</dbReference>
<dbReference type="InterPro" id="IPR049163">
    <property type="entry name" value="Pif1-like_2B_dom"/>
</dbReference>
<evidence type="ECO:0000313" key="4">
    <source>
        <dbReference type="Proteomes" id="UP000289738"/>
    </source>
</evidence>
<feature type="domain" description="DNA helicase Pif1-like 2B" evidence="2">
    <location>
        <begin position="303"/>
        <end position="349"/>
    </location>
</feature>
<dbReference type="STRING" id="3818.A0A444YB03"/>
<feature type="domain" description="KIB1-4 beta-propeller" evidence="1">
    <location>
        <begin position="79"/>
        <end position="155"/>
    </location>
</feature>
<dbReference type="GO" id="GO:0005657">
    <property type="term" value="C:replication fork"/>
    <property type="evidence" value="ECO:0007669"/>
    <property type="project" value="TreeGrafter"/>
</dbReference>
<organism evidence="3 4">
    <name type="scientific">Arachis hypogaea</name>
    <name type="common">Peanut</name>
    <dbReference type="NCBI Taxonomy" id="3818"/>
    <lineage>
        <taxon>Eukaryota</taxon>
        <taxon>Viridiplantae</taxon>
        <taxon>Streptophyta</taxon>
        <taxon>Embryophyta</taxon>
        <taxon>Tracheophyta</taxon>
        <taxon>Spermatophyta</taxon>
        <taxon>Magnoliopsida</taxon>
        <taxon>eudicotyledons</taxon>
        <taxon>Gunneridae</taxon>
        <taxon>Pentapetalae</taxon>
        <taxon>rosids</taxon>
        <taxon>fabids</taxon>
        <taxon>Fabales</taxon>
        <taxon>Fabaceae</taxon>
        <taxon>Papilionoideae</taxon>
        <taxon>50 kb inversion clade</taxon>
        <taxon>dalbergioids sensu lato</taxon>
        <taxon>Dalbergieae</taxon>
        <taxon>Pterocarpus clade</taxon>
        <taxon>Arachis</taxon>
    </lineage>
</organism>
<sequence>MGEVVDQWANIHQDMLDEFTKRLHLYDDYLQLRLVCKQWNFKLPKILNGNKAPWLLLPIGGGAATKEAFKVNTHKEILEEKGIYHLTLPDLQYDLIRGSCYGWLIIVSMYEGTIRMLNPLTKVYLDLPPISDLPDVIHNGDECSFFFGGYSMVREKTIFVNLYIFDKEAKQVLKKRCVEILDSLLLDVNYIGGSLLTSKASSIIEGEKVEGAKNLLLEFSNEVADNDESEVLKNAITPTKRLSSESEDSKSRTILEPTLESVEKVNDFVLTIFSEMEKEYLSFDTTCQADENEDVQQEWFTPEFLNDIKYSGLSNHKLNLKSGVAIILLRNIDQTLGLCNGTRLIINELGSNVIGATVVTGRNIGDKISRMNLIPSDLGLPFKFQRRQFPLIICFAMTINKSQGQSLSHVGLYLPKSVSTHGQLYVALSRIKSRSGFRVIINSVPGDINFMAVALYGGCRLAFYKPSNRRWLKLPARDDPCFQDVIFFQQKIYAIEHDGRLYEIDTTTKAGPVENSNAWSRISSLGNYILVIGLNASVQMFAGDLLNSKENQIYFTDSLVEEQSIVETYYHNIGIFNLEDGSCQEVLSDVNFFCPPV</sequence>
<dbReference type="GO" id="GO:0006260">
    <property type="term" value="P:DNA replication"/>
    <property type="evidence" value="ECO:0007669"/>
    <property type="project" value="TreeGrafter"/>
</dbReference>
<dbReference type="EMBL" id="SDMP01000017">
    <property type="protein sequence ID" value="RYQ99128.1"/>
    <property type="molecule type" value="Genomic_DNA"/>
</dbReference>
<dbReference type="InterPro" id="IPR005174">
    <property type="entry name" value="KIB1-4_b-propeller"/>
</dbReference>
<dbReference type="CDD" id="cd18809">
    <property type="entry name" value="SF1_C_RecD"/>
    <property type="match status" value="1"/>
</dbReference>
<dbReference type="Proteomes" id="UP000289738">
    <property type="component" value="Chromosome B07"/>
</dbReference>
<protein>
    <submittedName>
        <fullName evidence="3">Uncharacterized protein</fullName>
    </submittedName>
</protein>
<dbReference type="SUPFAM" id="SSF52540">
    <property type="entry name" value="P-loop containing nucleoside triphosphate hydrolases"/>
    <property type="match status" value="1"/>
</dbReference>
<name>A0A444YB03_ARAHY</name>
<evidence type="ECO:0000259" key="1">
    <source>
        <dbReference type="Pfam" id="PF03478"/>
    </source>
</evidence>
<gene>
    <name evidence="3" type="ORF">Ahy_B07g087001</name>
</gene>
<dbReference type="PANTHER" id="PTHR23274:SF33">
    <property type="entry name" value="ANIMAL RPA1 DOMAIN PROTEIN"/>
    <property type="match status" value="1"/>
</dbReference>
<dbReference type="Pfam" id="PF03478">
    <property type="entry name" value="Beta-prop_KIB1-4"/>
    <property type="match status" value="2"/>
</dbReference>
<comment type="caution">
    <text evidence="3">The sequence shown here is derived from an EMBL/GenBank/DDBJ whole genome shotgun (WGS) entry which is preliminary data.</text>
</comment>
<evidence type="ECO:0000259" key="2">
    <source>
        <dbReference type="Pfam" id="PF21530"/>
    </source>
</evidence>
<dbReference type="FunFam" id="3.40.50.300:FF:002884">
    <property type="entry name" value="ATP-dependent DNA helicase"/>
    <property type="match status" value="1"/>
</dbReference>
<evidence type="ECO:0000313" key="3">
    <source>
        <dbReference type="EMBL" id="RYQ99128.1"/>
    </source>
</evidence>
<reference evidence="3 4" key="1">
    <citation type="submission" date="2019-01" db="EMBL/GenBank/DDBJ databases">
        <title>Sequencing of cultivated peanut Arachis hypogaea provides insights into genome evolution and oil improvement.</title>
        <authorList>
            <person name="Chen X."/>
        </authorList>
    </citation>
    <scope>NUCLEOTIDE SEQUENCE [LARGE SCALE GENOMIC DNA]</scope>
    <source>
        <strain evidence="4">cv. Fuhuasheng</strain>
        <tissue evidence="3">Leaves</tissue>
    </source>
</reference>
<dbReference type="PANTHER" id="PTHR23274">
    <property type="entry name" value="DNA HELICASE-RELATED"/>
    <property type="match status" value="1"/>
</dbReference>
<feature type="domain" description="KIB1-4 beta-propeller" evidence="1">
    <location>
        <begin position="414"/>
        <end position="509"/>
    </location>
</feature>
<proteinExistence type="predicted"/>